<evidence type="ECO:0000256" key="1">
    <source>
        <dbReference type="SAM" id="MobiDB-lite"/>
    </source>
</evidence>
<evidence type="ECO:0000313" key="2">
    <source>
        <dbReference type="EMBL" id="CAK0797506.1"/>
    </source>
</evidence>
<reference evidence="2" key="1">
    <citation type="submission" date="2023-10" db="EMBL/GenBank/DDBJ databases">
        <authorList>
            <person name="Chen Y."/>
            <person name="Shah S."/>
            <person name="Dougan E. K."/>
            <person name="Thang M."/>
            <person name="Chan C."/>
        </authorList>
    </citation>
    <scope>NUCLEOTIDE SEQUENCE [LARGE SCALE GENOMIC DNA]</scope>
</reference>
<protein>
    <submittedName>
        <fullName evidence="2">Uncharacterized protein</fullName>
    </submittedName>
</protein>
<proteinExistence type="predicted"/>
<comment type="caution">
    <text evidence="2">The sequence shown here is derived from an EMBL/GenBank/DDBJ whole genome shotgun (WGS) entry which is preliminary data.</text>
</comment>
<accession>A0ABN9PZQ2</accession>
<feature type="non-terminal residue" evidence="2">
    <location>
        <position position="78"/>
    </location>
</feature>
<organism evidence="2 3">
    <name type="scientific">Prorocentrum cordatum</name>
    <dbReference type="NCBI Taxonomy" id="2364126"/>
    <lineage>
        <taxon>Eukaryota</taxon>
        <taxon>Sar</taxon>
        <taxon>Alveolata</taxon>
        <taxon>Dinophyceae</taxon>
        <taxon>Prorocentrales</taxon>
        <taxon>Prorocentraceae</taxon>
        <taxon>Prorocentrum</taxon>
    </lineage>
</organism>
<feature type="region of interest" description="Disordered" evidence="1">
    <location>
        <begin position="56"/>
        <end position="78"/>
    </location>
</feature>
<dbReference type="EMBL" id="CAUYUJ010001765">
    <property type="protein sequence ID" value="CAK0797506.1"/>
    <property type="molecule type" value="Genomic_DNA"/>
</dbReference>
<gene>
    <name evidence="2" type="ORF">PCOR1329_LOCUS6565</name>
</gene>
<name>A0ABN9PZQ2_9DINO</name>
<sequence length="78" mass="8666">MEEYGGPSGHCLYTMAHPEVPALEQVDEIFASLEPYFAKRWLHVELKLGQPVRGEFEEPLPGEAGERLEDTLVGPDVG</sequence>
<keyword evidence="3" id="KW-1185">Reference proteome</keyword>
<dbReference type="Proteomes" id="UP001189429">
    <property type="component" value="Unassembled WGS sequence"/>
</dbReference>
<evidence type="ECO:0000313" key="3">
    <source>
        <dbReference type="Proteomes" id="UP001189429"/>
    </source>
</evidence>